<gene>
    <name evidence="1" type="ORF">CTI12_AA498130</name>
</gene>
<keyword evidence="2" id="KW-1185">Reference proteome</keyword>
<comment type="caution">
    <text evidence="1">The sequence shown here is derived from an EMBL/GenBank/DDBJ whole genome shotgun (WGS) entry which is preliminary data.</text>
</comment>
<sequence>MATFHFKVELDNAIMVDKAIINNMRACKYNDWSIRTADYGSMHHFVDAKSSFISWGQKSSAIPKMVEALEGMQVLSFFNCFYCLVKVGYNFAFKCFQMQSTTARSMCHLGHGHPTLTCMIRVLLANVNTLYRLRGRIHTTNKPNGKIIRL</sequence>
<evidence type="ECO:0000313" key="2">
    <source>
        <dbReference type="Proteomes" id="UP000245207"/>
    </source>
</evidence>
<dbReference type="AlphaFoldDB" id="A0A2U1LEV9"/>
<dbReference type="EMBL" id="PKPP01009775">
    <property type="protein sequence ID" value="PWA47504.1"/>
    <property type="molecule type" value="Genomic_DNA"/>
</dbReference>
<name>A0A2U1LEV9_ARTAN</name>
<dbReference type="Proteomes" id="UP000245207">
    <property type="component" value="Unassembled WGS sequence"/>
</dbReference>
<accession>A0A2U1LEV9</accession>
<reference evidence="1 2" key="1">
    <citation type="journal article" date="2018" name="Mol. Plant">
        <title>The genome of Artemisia annua provides insight into the evolution of Asteraceae family and artemisinin biosynthesis.</title>
        <authorList>
            <person name="Shen Q."/>
            <person name="Zhang L."/>
            <person name="Liao Z."/>
            <person name="Wang S."/>
            <person name="Yan T."/>
            <person name="Shi P."/>
            <person name="Liu M."/>
            <person name="Fu X."/>
            <person name="Pan Q."/>
            <person name="Wang Y."/>
            <person name="Lv Z."/>
            <person name="Lu X."/>
            <person name="Zhang F."/>
            <person name="Jiang W."/>
            <person name="Ma Y."/>
            <person name="Chen M."/>
            <person name="Hao X."/>
            <person name="Li L."/>
            <person name="Tang Y."/>
            <person name="Lv G."/>
            <person name="Zhou Y."/>
            <person name="Sun X."/>
            <person name="Brodelius P.E."/>
            <person name="Rose J.K.C."/>
            <person name="Tang K."/>
        </authorList>
    </citation>
    <scope>NUCLEOTIDE SEQUENCE [LARGE SCALE GENOMIC DNA]</scope>
    <source>
        <strain evidence="2">cv. Huhao1</strain>
        <tissue evidence="1">Leaf</tissue>
    </source>
</reference>
<proteinExistence type="predicted"/>
<protein>
    <submittedName>
        <fullName evidence="1">Regulator of chromosome condensation (RCC1) family protein</fullName>
    </submittedName>
</protein>
<organism evidence="1 2">
    <name type="scientific">Artemisia annua</name>
    <name type="common">Sweet wormwood</name>
    <dbReference type="NCBI Taxonomy" id="35608"/>
    <lineage>
        <taxon>Eukaryota</taxon>
        <taxon>Viridiplantae</taxon>
        <taxon>Streptophyta</taxon>
        <taxon>Embryophyta</taxon>
        <taxon>Tracheophyta</taxon>
        <taxon>Spermatophyta</taxon>
        <taxon>Magnoliopsida</taxon>
        <taxon>eudicotyledons</taxon>
        <taxon>Gunneridae</taxon>
        <taxon>Pentapetalae</taxon>
        <taxon>asterids</taxon>
        <taxon>campanulids</taxon>
        <taxon>Asterales</taxon>
        <taxon>Asteraceae</taxon>
        <taxon>Asteroideae</taxon>
        <taxon>Anthemideae</taxon>
        <taxon>Artemisiinae</taxon>
        <taxon>Artemisia</taxon>
    </lineage>
</organism>
<dbReference type="STRING" id="35608.A0A2U1LEV9"/>
<evidence type="ECO:0000313" key="1">
    <source>
        <dbReference type="EMBL" id="PWA47504.1"/>
    </source>
</evidence>